<dbReference type="HOGENOM" id="CLU_1576313_0_0_7"/>
<dbReference type="eggNOG" id="COG0711">
    <property type="taxonomic scope" value="Bacteria"/>
</dbReference>
<dbReference type="CAZy" id="CBM48">
    <property type="family name" value="Carbohydrate-Binding Module Family 48"/>
</dbReference>
<evidence type="ECO:0000313" key="6">
    <source>
        <dbReference type="Proteomes" id="UP000001880"/>
    </source>
</evidence>
<evidence type="ECO:0000259" key="4">
    <source>
        <dbReference type="Pfam" id="PF16561"/>
    </source>
</evidence>
<accession>D0LL32</accession>
<keyword evidence="5" id="KW-0378">Hydrolase</keyword>
<evidence type="ECO:0000256" key="2">
    <source>
        <dbReference type="SAM" id="MobiDB-lite"/>
    </source>
</evidence>
<feature type="chain" id="PRO_5003010686" evidence="3">
    <location>
        <begin position="19"/>
        <end position="169"/>
    </location>
</feature>
<dbReference type="InterPro" id="IPR013783">
    <property type="entry name" value="Ig-like_fold"/>
</dbReference>
<dbReference type="GO" id="GO:0016787">
    <property type="term" value="F:hydrolase activity"/>
    <property type="evidence" value="ECO:0007669"/>
    <property type="project" value="UniProtKB-KW"/>
</dbReference>
<evidence type="ECO:0000256" key="1">
    <source>
        <dbReference type="ARBA" id="ARBA00010926"/>
    </source>
</evidence>
<feature type="signal peptide" evidence="3">
    <location>
        <begin position="1"/>
        <end position="18"/>
    </location>
</feature>
<dbReference type="PANTHER" id="PTHR10343:SF84">
    <property type="entry name" value="5'-AMP-ACTIVATED PROTEIN KINASE SUBUNIT BETA-1"/>
    <property type="match status" value="1"/>
</dbReference>
<organism evidence="5 6">
    <name type="scientific">Haliangium ochraceum (strain DSM 14365 / JCM 11303 / SMP-2)</name>
    <dbReference type="NCBI Taxonomy" id="502025"/>
    <lineage>
        <taxon>Bacteria</taxon>
        <taxon>Pseudomonadati</taxon>
        <taxon>Myxococcota</taxon>
        <taxon>Polyangia</taxon>
        <taxon>Haliangiales</taxon>
        <taxon>Kofleriaceae</taxon>
        <taxon>Haliangium</taxon>
    </lineage>
</organism>
<evidence type="ECO:0000313" key="5">
    <source>
        <dbReference type="EMBL" id="ACY18528.1"/>
    </source>
</evidence>
<keyword evidence="3" id="KW-0732">Signal</keyword>
<sequence>MKLESMFLSALMSASLVAGCGGPPQPAATPAAPETEAPAEEAPAEEGMDAEMEGAAEMGADEGAEALSATEPGPQIAADGTVRFNFQPTGRVKKLYLAGNFNDWNPSNDSYMLSDEDGDGIYSITIELEPGTYQYKFVIDGRWTKDPAAPGSHPDGFGGQNGRFDVPAQ</sequence>
<name>D0LL32_HALO1</name>
<reference evidence="5 6" key="1">
    <citation type="journal article" date="2010" name="Stand. Genomic Sci.">
        <title>Complete genome sequence of Haliangium ochraceum type strain (SMP-2).</title>
        <authorList>
            <consortium name="US DOE Joint Genome Institute (JGI-PGF)"/>
            <person name="Ivanova N."/>
            <person name="Daum C."/>
            <person name="Lang E."/>
            <person name="Abt B."/>
            <person name="Kopitz M."/>
            <person name="Saunders E."/>
            <person name="Lapidus A."/>
            <person name="Lucas S."/>
            <person name="Glavina Del Rio T."/>
            <person name="Nolan M."/>
            <person name="Tice H."/>
            <person name="Copeland A."/>
            <person name="Cheng J.F."/>
            <person name="Chen F."/>
            <person name="Bruce D."/>
            <person name="Goodwin L."/>
            <person name="Pitluck S."/>
            <person name="Mavromatis K."/>
            <person name="Pati A."/>
            <person name="Mikhailova N."/>
            <person name="Chen A."/>
            <person name="Palaniappan K."/>
            <person name="Land M."/>
            <person name="Hauser L."/>
            <person name="Chang Y.J."/>
            <person name="Jeffries C.D."/>
            <person name="Detter J.C."/>
            <person name="Brettin T."/>
            <person name="Rohde M."/>
            <person name="Goker M."/>
            <person name="Bristow J."/>
            <person name="Markowitz V."/>
            <person name="Eisen J.A."/>
            <person name="Hugenholtz P."/>
            <person name="Kyrpides N.C."/>
            <person name="Klenk H.P."/>
        </authorList>
    </citation>
    <scope>NUCLEOTIDE SEQUENCE [LARGE SCALE GENOMIC DNA]</scope>
    <source>
        <strain evidence="6">DSM 14365 / CIP 107738 / JCM 11303 / AJ 13395 / SMP-2</strain>
    </source>
</reference>
<dbReference type="InterPro" id="IPR014756">
    <property type="entry name" value="Ig_E-set"/>
</dbReference>
<dbReference type="SUPFAM" id="SSF81296">
    <property type="entry name" value="E set domains"/>
    <property type="match status" value="1"/>
</dbReference>
<evidence type="ECO:0000256" key="3">
    <source>
        <dbReference type="SAM" id="SignalP"/>
    </source>
</evidence>
<comment type="similarity">
    <text evidence="1">Belongs to the 5'-AMP-activated protein kinase beta subunit family.</text>
</comment>
<dbReference type="PROSITE" id="PS51257">
    <property type="entry name" value="PROKAR_LIPOPROTEIN"/>
    <property type="match status" value="1"/>
</dbReference>
<dbReference type="EMBL" id="CP001804">
    <property type="protein sequence ID" value="ACY18528.1"/>
    <property type="molecule type" value="Genomic_DNA"/>
</dbReference>
<dbReference type="InterPro" id="IPR050827">
    <property type="entry name" value="CRP1_MDG1_kinase"/>
</dbReference>
<dbReference type="KEGG" id="hoh:Hoch_6053"/>
<keyword evidence="6" id="KW-1185">Reference proteome</keyword>
<dbReference type="AlphaFoldDB" id="D0LL32"/>
<dbReference type="Gene3D" id="2.60.40.10">
    <property type="entry name" value="Immunoglobulins"/>
    <property type="match status" value="1"/>
</dbReference>
<gene>
    <name evidence="5" type="ordered locus">Hoch_6053</name>
</gene>
<feature type="compositionally biased region" description="Acidic residues" evidence="2">
    <location>
        <begin position="37"/>
        <end position="64"/>
    </location>
</feature>
<dbReference type="Pfam" id="PF16561">
    <property type="entry name" value="AMPK1_CBM"/>
    <property type="match status" value="1"/>
</dbReference>
<dbReference type="PANTHER" id="PTHR10343">
    <property type="entry name" value="5'-AMP-ACTIVATED PROTEIN KINASE , BETA SUBUNIT"/>
    <property type="match status" value="1"/>
</dbReference>
<dbReference type="RefSeq" id="WP_012831120.1">
    <property type="nucleotide sequence ID" value="NC_013440.1"/>
</dbReference>
<feature type="region of interest" description="Disordered" evidence="2">
    <location>
        <begin position="144"/>
        <end position="169"/>
    </location>
</feature>
<feature type="domain" description="AMP-activated protein kinase glycogen-binding" evidence="4">
    <location>
        <begin position="86"/>
        <end position="159"/>
    </location>
</feature>
<proteinExistence type="inferred from homology"/>
<dbReference type="OrthoDB" id="9811945at2"/>
<protein>
    <submittedName>
        <fullName evidence="5">Glycoside hydrolase family 13 domain protein</fullName>
    </submittedName>
</protein>
<dbReference type="InterPro" id="IPR032640">
    <property type="entry name" value="AMPK1_CBM"/>
</dbReference>
<dbReference type="CDD" id="cd02859">
    <property type="entry name" value="E_set_AMPKbeta_like_N"/>
    <property type="match status" value="1"/>
</dbReference>
<dbReference type="STRING" id="502025.Hoch_6053"/>
<dbReference type="Proteomes" id="UP000001880">
    <property type="component" value="Chromosome"/>
</dbReference>
<feature type="region of interest" description="Disordered" evidence="2">
    <location>
        <begin position="21"/>
        <end position="81"/>
    </location>
</feature>